<dbReference type="GO" id="GO:0000127">
    <property type="term" value="C:transcription factor TFIIIC complex"/>
    <property type="evidence" value="ECO:0007669"/>
    <property type="project" value="TreeGrafter"/>
</dbReference>
<dbReference type="SUPFAM" id="SSF48452">
    <property type="entry name" value="TPR-like"/>
    <property type="match status" value="2"/>
</dbReference>
<feature type="repeat" description="TPR" evidence="1">
    <location>
        <begin position="502"/>
        <end position="535"/>
    </location>
</feature>
<feature type="non-terminal residue" evidence="3">
    <location>
        <position position="1"/>
    </location>
</feature>
<dbReference type="PROSITE" id="PS50005">
    <property type="entry name" value="TPR"/>
    <property type="match status" value="3"/>
</dbReference>
<feature type="region of interest" description="Disordered" evidence="2">
    <location>
        <begin position="25"/>
        <end position="75"/>
    </location>
</feature>
<dbReference type="PANTHER" id="PTHR23082:SF0">
    <property type="entry name" value="GENERAL TRANSCRIPTION FACTOR 3C POLYPEPTIDE 3"/>
    <property type="match status" value="1"/>
</dbReference>
<proteinExistence type="predicted"/>
<feature type="non-terminal residue" evidence="3">
    <location>
        <position position="1018"/>
    </location>
</feature>
<dbReference type="InterPro" id="IPR019734">
    <property type="entry name" value="TPR_rpt"/>
</dbReference>
<organism evidence="3 4">
    <name type="scientific">Scytalidium lignicola</name>
    <name type="common">Hyphomycete</name>
    <dbReference type="NCBI Taxonomy" id="5539"/>
    <lineage>
        <taxon>Eukaryota</taxon>
        <taxon>Fungi</taxon>
        <taxon>Dikarya</taxon>
        <taxon>Ascomycota</taxon>
        <taxon>Pezizomycotina</taxon>
        <taxon>Leotiomycetes</taxon>
        <taxon>Leotiomycetes incertae sedis</taxon>
        <taxon>Scytalidium</taxon>
    </lineage>
</organism>
<dbReference type="OMA" id="SSPNMKF"/>
<keyword evidence="4" id="KW-1185">Reference proteome</keyword>
<feature type="compositionally biased region" description="Basic residues" evidence="2">
    <location>
        <begin position="140"/>
        <end position="154"/>
    </location>
</feature>
<feature type="repeat" description="TPR" evidence="1">
    <location>
        <begin position="197"/>
        <end position="230"/>
    </location>
</feature>
<comment type="caution">
    <text evidence="3">The sequence shown here is derived from an EMBL/GenBank/DDBJ whole genome shotgun (WGS) entry which is preliminary data.</text>
</comment>
<evidence type="ECO:0000256" key="2">
    <source>
        <dbReference type="SAM" id="MobiDB-lite"/>
    </source>
</evidence>
<gene>
    <name evidence="3" type="ORF">B7463_g9320</name>
</gene>
<feature type="compositionally biased region" description="Basic and acidic residues" evidence="2">
    <location>
        <begin position="49"/>
        <end position="60"/>
    </location>
</feature>
<reference evidence="3 4" key="1">
    <citation type="submission" date="2018-05" db="EMBL/GenBank/DDBJ databases">
        <title>Draft genome sequence of Scytalidium lignicola DSM 105466, a ubiquitous saprotrophic fungus.</title>
        <authorList>
            <person name="Buettner E."/>
            <person name="Gebauer A.M."/>
            <person name="Hofrichter M."/>
            <person name="Liers C."/>
            <person name="Kellner H."/>
        </authorList>
    </citation>
    <scope>NUCLEOTIDE SEQUENCE [LARGE SCALE GENOMIC DNA]</scope>
    <source>
        <strain evidence="3 4">DSM 105466</strain>
    </source>
</reference>
<dbReference type="Proteomes" id="UP000258309">
    <property type="component" value="Unassembled WGS sequence"/>
</dbReference>
<dbReference type="PANTHER" id="PTHR23082">
    <property type="entry name" value="TRANSCRIPTION INITIATION FACTOR IIIC TFIIIC , POLYPEPTIDE 3-RELATED"/>
    <property type="match status" value="1"/>
</dbReference>
<name>A0A3E2H0U9_SCYLI</name>
<dbReference type="OrthoDB" id="9991317at2759"/>
<evidence type="ECO:0000256" key="1">
    <source>
        <dbReference type="PROSITE-ProRule" id="PRU00339"/>
    </source>
</evidence>
<sequence length="1018" mass="115824">MAENSQYPDPEDSTRMPNFAWFGESSTLQDTSNQSYNVSLSNKGTAQSTRDHDADDHDFLQELGTEQGGEISDADSDYLEHQANMAKFKQSVLKFRAAQRSESSGDEDDSAASDNDTLAPTMTRSGRGRSRWSSVARAGRGARGRGRGGPRGPRKAAEPTGDIKLRLSRASEAFIQQDYDEARQIVSEVIRINAETYEAWTLLATIFEEIGDTNKALMALMYAAHLRPRDVNAWLNCARFALEETGEHRARYVPSAQFCYSSALRADSKNLEARYGKAALHMEQGNTNLAISEYKIILSRRPQDTSVLRNLAEAYIDQDQAEIAKDLYVQSIANFKTITPNLRDVLSWSDINIYVELYGYLGQYDEAIKELKSISRWMVGRQTEDYWDDITSSDCEWDYDAIRRTEIPKFVAGRFPPETYGPSLPLELRVKLGLYRLQLGDHDEAMHHLNILDPSNSSGEDKVLDYPDLFREAADQLLASDLHRNALTFYEPLIKVAGHADALLQVQLGTCYFRISMKQQAEECFQTAIQIDENNIEARIQLAKLYEELNEQKQAFIFVNEVMSLRRAQGLASSEVEAGVEGSQSNAQYLMKDKQPRKSQYKPRRLANPVDRLKDEAARSEQLHTQYLIMQAKRSQMRDGDEEAMQSWMDAAGDLINDFRSCKTFYPWDKYVHFLGYSRDSRLQAQTPLDSDISAMADRLSHNLGAHAQDSSKLSQAEIPADYRGISFSVWLDIFLEFAICLARVGRGRDSYEICEAAKDAIVFYHSREDMFLIHVCWCTCALLTNDEETCVSVARFFMKEYQFTTDSYRMFAAITRICQSPISWYNSGPTQKYILRQIKAMDFSLVDKTQREKYFAEKGSYSAQDESGRAIVNDDMDTALLMLYGHILYTGTSYAYALNYFFRALALDPTNPAENRQHLIVQGLTFMFRYYEQRRESFRIEERQEAHYNIARAYNMLGLSNLAAPYYSRVLEEASVCGNQGGSEDLVVEAAYNLQAIYVASGNQNLARAITSRWLVL</sequence>
<dbReference type="SMART" id="SM00028">
    <property type="entry name" value="TPR"/>
    <property type="match status" value="8"/>
</dbReference>
<feature type="repeat" description="TPR" evidence="1">
    <location>
        <begin position="879"/>
        <end position="912"/>
    </location>
</feature>
<dbReference type="EMBL" id="NCSJ02000228">
    <property type="protein sequence ID" value="RFU27016.1"/>
    <property type="molecule type" value="Genomic_DNA"/>
</dbReference>
<dbReference type="InterPro" id="IPR011990">
    <property type="entry name" value="TPR-like_helical_dom_sf"/>
</dbReference>
<evidence type="ECO:0000313" key="4">
    <source>
        <dbReference type="Proteomes" id="UP000258309"/>
    </source>
</evidence>
<accession>A0A3E2H0U9</accession>
<dbReference type="STRING" id="5539.A0A3E2H0U9"/>
<dbReference type="AlphaFoldDB" id="A0A3E2H0U9"/>
<protein>
    <submittedName>
        <fullName evidence="3">Uncharacterized protein</fullName>
    </submittedName>
</protein>
<dbReference type="GO" id="GO:0006383">
    <property type="term" value="P:transcription by RNA polymerase III"/>
    <property type="evidence" value="ECO:0007669"/>
    <property type="project" value="InterPro"/>
</dbReference>
<dbReference type="Gene3D" id="1.25.40.10">
    <property type="entry name" value="Tetratricopeptide repeat domain"/>
    <property type="match status" value="3"/>
</dbReference>
<evidence type="ECO:0000313" key="3">
    <source>
        <dbReference type="EMBL" id="RFU27016.1"/>
    </source>
</evidence>
<feature type="compositionally biased region" description="Polar residues" evidence="2">
    <location>
        <begin position="25"/>
        <end position="48"/>
    </location>
</feature>
<dbReference type="InterPro" id="IPR039340">
    <property type="entry name" value="Tfc4/TFIIIC-102/Sfc4"/>
</dbReference>
<keyword evidence="1" id="KW-0802">TPR repeat</keyword>
<feature type="region of interest" description="Disordered" evidence="2">
    <location>
        <begin position="99"/>
        <end position="162"/>
    </location>
</feature>
<dbReference type="Pfam" id="PF13181">
    <property type="entry name" value="TPR_8"/>
    <property type="match status" value="1"/>
</dbReference>